<dbReference type="InterPro" id="IPR042080">
    <property type="entry name" value="RNA_2'-PTrans_N"/>
</dbReference>
<gene>
    <name evidence="7" type="ORF">LODBEIA_P21310</name>
</gene>
<protein>
    <recommendedName>
        <fullName evidence="3">2'-phosphotransferase</fullName>
        <ecNumber evidence="3">2.7.1.160</ecNumber>
    </recommendedName>
</protein>
<proteinExistence type="inferred from homology"/>
<comment type="function">
    <text evidence="1">Catalyzes the last step of tRNA splicing, the transfer of the splice junction 2'-phosphate from ligated tRNA to NAD to produce ADP-ribose 1''-2'' cyclic phosphate.</text>
</comment>
<evidence type="ECO:0000256" key="1">
    <source>
        <dbReference type="ARBA" id="ARBA00003343"/>
    </source>
</evidence>
<keyword evidence="4" id="KW-0808">Transferase</keyword>
<accession>A0ABP0ZNZ7</accession>
<dbReference type="Proteomes" id="UP001497383">
    <property type="component" value="Chromosome 3"/>
</dbReference>
<dbReference type="GeneID" id="92207327"/>
<evidence type="ECO:0000256" key="2">
    <source>
        <dbReference type="ARBA" id="ARBA00009836"/>
    </source>
</evidence>
<sequence>MTDETNKRRDVLISKALSYLLRHGAVKEKLDIDSSGYVPIAQILNHQRLKSFKTTREDLDRIVKENDKQRFAIDESGDLICANQGHSLSSVSQPPEFQLMTQQELSNLQVFHGTYIKKLAQIKQTGGLSRMKRNHIHLTCDEYKSISGVRVSADCLVYIDTDLCIAAGLKFYKSANDVILTPGDSEGLIKWEYVSKVIELRKGKGKSKGEGEVALEKMQDR</sequence>
<dbReference type="RefSeq" id="XP_066829069.1">
    <property type="nucleotide sequence ID" value="XM_066972097.1"/>
</dbReference>
<evidence type="ECO:0000256" key="6">
    <source>
        <dbReference type="ARBA" id="ARBA00047949"/>
    </source>
</evidence>
<dbReference type="Gene3D" id="3.20.170.30">
    <property type="match status" value="1"/>
</dbReference>
<dbReference type="InterPro" id="IPR002745">
    <property type="entry name" value="Ptrans_KptA/Tpt1"/>
</dbReference>
<organism evidence="7 8">
    <name type="scientific">Lodderomyces beijingensis</name>
    <dbReference type="NCBI Taxonomy" id="1775926"/>
    <lineage>
        <taxon>Eukaryota</taxon>
        <taxon>Fungi</taxon>
        <taxon>Dikarya</taxon>
        <taxon>Ascomycota</taxon>
        <taxon>Saccharomycotina</taxon>
        <taxon>Pichiomycetes</taxon>
        <taxon>Debaryomycetaceae</taxon>
        <taxon>Candida/Lodderomyces clade</taxon>
        <taxon>Lodderomyces</taxon>
    </lineage>
</organism>
<reference evidence="7 8" key="1">
    <citation type="submission" date="2024-03" db="EMBL/GenBank/DDBJ databases">
        <authorList>
            <person name="Brejova B."/>
        </authorList>
    </citation>
    <scope>NUCLEOTIDE SEQUENCE [LARGE SCALE GENOMIC DNA]</scope>
    <source>
        <strain evidence="7 8">CBS 14171</strain>
    </source>
</reference>
<dbReference type="Gene3D" id="1.10.10.970">
    <property type="entry name" value="RNA 2'-phosphotransferase, Tpt1/KptA family, N-terminal domain"/>
    <property type="match status" value="1"/>
</dbReference>
<evidence type="ECO:0000256" key="5">
    <source>
        <dbReference type="ARBA" id="ARBA00023027"/>
    </source>
</evidence>
<comment type="similarity">
    <text evidence="2">Belongs to the KptA/TPT1 family.</text>
</comment>
<dbReference type="PANTHER" id="PTHR12684">
    <property type="entry name" value="PUTATIVE PHOSPHOTRANSFERASE"/>
    <property type="match status" value="1"/>
</dbReference>
<evidence type="ECO:0000313" key="7">
    <source>
        <dbReference type="EMBL" id="CAK9437753.1"/>
    </source>
</evidence>
<dbReference type="InterPro" id="IPR042081">
    <property type="entry name" value="RNA_2'-PTrans_C"/>
</dbReference>
<dbReference type="PANTHER" id="PTHR12684:SF2">
    <property type="entry name" value="TRNA 2'-PHOSPHOTRANSFERASE 1"/>
    <property type="match status" value="1"/>
</dbReference>
<comment type="catalytic activity">
    <reaction evidence="6">
        <text>2'-phospho-[ligated tRNA] + NAD(+) = mature tRNA + ADP-alpha-D-ribose 1'',2''-cyclic phosphate + nicotinamide</text>
        <dbReference type="Rhea" id="RHEA:23324"/>
        <dbReference type="Rhea" id="RHEA-COMP:11106"/>
        <dbReference type="Rhea" id="RHEA-COMP:11107"/>
        <dbReference type="ChEBI" id="CHEBI:17154"/>
        <dbReference type="ChEBI" id="CHEBI:57540"/>
        <dbReference type="ChEBI" id="CHEBI:76596"/>
        <dbReference type="ChEBI" id="CHEBI:82883"/>
        <dbReference type="ChEBI" id="CHEBI:85027"/>
        <dbReference type="EC" id="2.7.1.160"/>
    </reaction>
</comment>
<dbReference type="EC" id="2.7.1.160" evidence="3"/>
<dbReference type="SUPFAM" id="SSF56399">
    <property type="entry name" value="ADP-ribosylation"/>
    <property type="match status" value="1"/>
</dbReference>
<evidence type="ECO:0000256" key="3">
    <source>
        <dbReference type="ARBA" id="ARBA00012007"/>
    </source>
</evidence>
<keyword evidence="5" id="KW-0520">NAD</keyword>
<keyword evidence="8" id="KW-1185">Reference proteome</keyword>
<dbReference type="Pfam" id="PF01885">
    <property type="entry name" value="PTS_2-RNA"/>
    <property type="match status" value="1"/>
</dbReference>
<name>A0ABP0ZNZ7_9ASCO</name>
<evidence type="ECO:0000313" key="8">
    <source>
        <dbReference type="Proteomes" id="UP001497383"/>
    </source>
</evidence>
<evidence type="ECO:0000256" key="4">
    <source>
        <dbReference type="ARBA" id="ARBA00022679"/>
    </source>
</evidence>
<dbReference type="EMBL" id="OZ022407">
    <property type="protein sequence ID" value="CAK9437753.1"/>
    <property type="molecule type" value="Genomic_DNA"/>
</dbReference>